<comment type="pathway">
    <text evidence="1 9 10">Carbohydrate degradation; glycolysis; D-glyceraldehyde 3-phosphate from glycerone phosphate: step 1/1.</text>
</comment>
<comment type="pathway">
    <text evidence="9 10">Carbohydrate biosynthesis; gluconeogenesis.</text>
</comment>
<evidence type="ECO:0000256" key="4">
    <source>
        <dbReference type="ARBA" id="ARBA00019397"/>
    </source>
</evidence>
<dbReference type="FunFam" id="3.20.20.70:FF:000016">
    <property type="entry name" value="Triosephosphate isomerase"/>
    <property type="match status" value="1"/>
</dbReference>
<dbReference type="EC" id="5.3.1.1" evidence="3 9"/>
<dbReference type="PANTHER" id="PTHR21139:SF42">
    <property type="entry name" value="TRIOSEPHOSPHATE ISOMERASE"/>
    <property type="match status" value="1"/>
</dbReference>
<gene>
    <name evidence="9" type="primary">tpiA</name>
    <name evidence="11" type="ordered locus">Corgl_1253</name>
</gene>
<dbReference type="EMBL" id="CP002628">
    <property type="protein sequence ID" value="AEB07354.1"/>
    <property type="molecule type" value="Genomic_DNA"/>
</dbReference>
<dbReference type="STRING" id="700015.Corgl_1253"/>
<comment type="subunit">
    <text evidence="9 10">Homodimer.</text>
</comment>
<comment type="function">
    <text evidence="9">Involved in the gluconeogenesis. Catalyzes stereospecifically the conversion of dihydroxyacetone phosphate (DHAP) to D-glyceraldehyde-3-phosphate (G3P).</text>
</comment>
<evidence type="ECO:0000256" key="10">
    <source>
        <dbReference type="RuleBase" id="RU363013"/>
    </source>
</evidence>
<name>F2N8H1_CORGP</name>
<dbReference type="PANTHER" id="PTHR21139">
    <property type="entry name" value="TRIOSEPHOSPHATE ISOMERASE"/>
    <property type="match status" value="1"/>
</dbReference>
<dbReference type="Pfam" id="PF00121">
    <property type="entry name" value="TIM"/>
    <property type="match status" value="1"/>
</dbReference>
<keyword evidence="8 9" id="KW-0413">Isomerase</keyword>
<accession>F2N8H1</accession>
<evidence type="ECO:0000256" key="3">
    <source>
        <dbReference type="ARBA" id="ARBA00011940"/>
    </source>
</evidence>
<dbReference type="SUPFAM" id="SSF51351">
    <property type="entry name" value="Triosephosphate isomerase (TIM)"/>
    <property type="match status" value="1"/>
</dbReference>
<keyword evidence="12" id="KW-1185">Reference proteome</keyword>
<comment type="subcellular location">
    <subcellularLocation>
        <location evidence="9 10">Cytoplasm</location>
    </subcellularLocation>
</comment>
<dbReference type="HOGENOM" id="CLU_024251_2_3_11"/>
<protein>
    <recommendedName>
        <fullName evidence="4 9">Triosephosphate isomerase</fullName>
        <shortName evidence="9">TIM</shortName>
        <shortName evidence="9">TPI</shortName>
        <ecNumber evidence="3 9">5.3.1.1</ecNumber>
    </recommendedName>
    <alternativeName>
        <fullName evidence="9">Triose-phosphate isomerase</fullName>
    </alternativeName>
</protein>
<dbReference type="PROSITE" id="PS00171">
    <property type="entry name" value="TIM_1"/>
    <property type="match status" value="1"/>
</dbReference>
<feature type="binding site" evidence="9">
    <location>
        <begin position="238"/>
        <end position="239"/>
    </location>
    <ligand>
        <name>substrate</name>
    </ligand>
</feature>
<dbReference type="InterPro" id="IPR022896">
    <property type="entry name" value="TrioseP_Isoase_bac/euk"/>
</dbReference>
<dbReference type="GO" id="GO:0046166">
    <property type="term" value="P:glyceraldehyde-3-phosphate biosynthetic process"/>
    <property type="evidence" value="ECO:0007669"/>
    <property type="project" value="TreeGrafter"/>
</dbReference>
<evidence type="ECO:0000256" key="8">
    <source>
        <dbReference type="ARBA" id="ARBA00023235"/>
    </source>
</evidence>
<evidence type="ECO:0000256" key="1">
    <source>
        <dbReference type="ARBA" id="ARBA00004680"/>
    </source>
</evidence>
<dbReference type="eggNOG" id="COG0149">
    <property type="taxonomic scope" value="Bacteria"/>
</dbReference>
<feature type="active site" description="Electrophile" evidence="9">
    <location>
        <position position="99"/>
    </location>
</feature>
<dbReference type="KEGG" id="cgo:Corgl_1253"/>
<organism evidence="11 12">
    <name type="scientific">Coriobacterium glomerans (strain ATCC 49209 / DSM 20642 / JCM 10262 / PW2)</name>
    <dbReference type="NCBI Taxonomy" id="700015"/>
    <lineage>
        <taxon>Bacteria</taxon>
        <taxon>Bacillati</taxon>
        <taxon>Actinomycetota</taxon>
        <taxon>Coriobacteriia</taxon>
        <taxon>Coriobacteriales</taxon>
        <taxon>Coriobacteriaceae</taxon>
        <taxon>Coriobacterium</taxon>
    </lineage>
</organism>
<feature type="binding site" evidence="9">
    <location>
        <position position="177"/>
    </location>
    <ligand>
        <name>substrate</name>
    </ligand>
</feature>
<keyword evidence="6 9" id="KW-0963">Cytoplasm</keyword>
<dbReference type="NCBIfam" id="TIGR00419">
    <property type="entry name" value="tim"/>
    <property type="match status" value="1"/>
</dbReference>
<dbReference type="Proteomes" id="UP000006851">
    <property type="component" value="Chromosome"/>
</dbReference>
<dbReference type="AlphaFoldDB" id="F2N8H1"/>
<dbReference type="Gene3D" id="3.20.20.70">
    <property type="entry name" value="Aldolase class I"/>
    <property type="match status" value="1"/>
</dbReference>
<dbReference type="InterPro" id="IPR035990">
    <property type="entry name" value="TIM_sf"/>
</dbReference>
<dbReference type="GO" id="GO:0005829">
    <property type="term" value="C:cytosol"/>
    <property type="evidence" value="ECO:0007669"/>
    <property type="project" value="TreeGrafter"/>
</dbReference>
<dbReference type="InterPro" id="IPR013785">
    <property type="entry name" value="Aldolase_TIM"/>
</dbReference>
<feature type="binding site" evidence="9">
    <location>
        <begin position="12"/>
        <end position="14"/>
    </location>
    <ligand>
        <name>substrate</name>
    </ligand>
</feature>
<evidence type="ECO:0000256" key="7">
    <source>
        <dbReference type="ARBA" id="ARBA00023152"/>
    </source>
</evidence>
<keyword evidence="5 9" id="KW-0312">Gluconeogenesis</keyword>
<evidence type="ECO:0000313" key="12">
    <source>
        <dbReference type="Proteomes" id="UP000006851"/>
    </source>
</evidence>
<reference evidence="12" key="1">
    <citation type="journal article" date="2013" name="Stand. Genomic Sci.">
        <title>Complete genome sequence of Coriobacterium glomerans type strain (PW2(T)) from the midgut of Pyrrhocoris apterus L. (red soldier bug).</title>
        <authorList>
            <person name="Stackebrandt E."/>
            <person name="Zeytun A."/>
            <person name="Lapidus A."/>
            <person name="Nolan M."/>
            <person name="Lucas S."/>
            <person name="Hammon N."/>
            <person name="Deshpande S."/>
            <person name="Cheng J.F."/>
            <person name="Tapia R."/>
            <person name="Goodwin L.A."/>
            <person name="Pitluck S."/>
            <person name="Liolios K."/>
            <person name="Pagani I."/>
            <person name="Ivanova N."/>
            <person name="Mavromatis K."/>
            <person name="Mikhailova N."/>
            <person name="Huntemann M."/>
            <person name="Pati A."/>
            <person name="Chen A."/>
            <person name="Palaniappan K."/>
            <person name="Chang Y.J."/>
            <person name="Land M."/>
            <person name="Hauser L."/>
            <person name="Rohde M."/>
            <person name="Pukall R."/>
            <person name="Goker M."/>
            <person name="Detter J.C."/>
            <person name="Woyke T."/>
            <person name="Bristow J."/>
            <person name="Eisen J.A."/>
            <person name="Markowitz V."/>
            <person name="Hugenholtz P."/>
            <person name="Kyrpides N.C."/>
            <person name="Klenk H.P."/>
        </authorList>
    </citation>
    <scope>NUCLEOTIDE SEQUENCE</scope>
    <source>
        <strain evidence="12">ATCC 49209 / DSM 20642 / JCM 10262 / PW2</strain>
    </source>
</reference>
<sequence>MQSRRTRLIAGNWKMNNGIGEAAVLASRLGELVGTAPEGVEVLVCPPTIDLSVVADKIEGTDIRLGAQNCYWEKSGAYTGETAPGMIRGVGALYCIIGHSERREYFGETDADEMRKARALIDAGITPVFCCGESESVRESGSQVAFVCDQIKAGLAGIELARADQLVVAYEPIWAIGTGKTATAADAQEVCGAIRKTLAELFGEQIAEGVRVLYGGSAKPGNIAEFLAERDVDGALVGGASLVAEDFAAMVARAGEHLA</sequence>
<dbReference type="HAMAP" id="MF_00147_B">
    <property type="entry name" value="TIM_B"/>
    <property type="match status" value="1"/>
</dbReference>
<feature type="binding site" evidence="9">
    <location>
        <position position="217"/>
    </location>
    <ligand>
        <name>substrate</name>
    </ligand>
</feature>
<dbReference type="UniPathway" id="UPA00109">
    <property type="reaction ID" value="UER00189"/>
</dbReference>
<dbReference type="UniPathway" id="UPA00138"/>
<dbReference type="CDD" id="cd00311">
    <property type="entry name" value="TIM"/>
    <property type="match status" value="1"/>
</dbReference>
<evidence type="ECO:0000256" key="2">
    <source>
        <dbReference type="ARBA" id="ARBA00007422"/>
    </source>
</evidence>
<dbReference type="GO" id="GO:0004807">
    <property type="term" value="F:triose-phosphate isomerase activity"/>
    <property type="evidence" value="ECO:0007669"/>
    <property type="project" value="UniProtKB-UniRule"/>
</dbReference>
<evidence type="ECO:0000256" key="5">
    <source>
        <dbReference type="ARBA" id="ARBA00022432"/>
    </source>
</evidence>
<dbReference type="GO" id="GO:0006096">
    <property type="term" value="P:glycolytic process"/>
    <property type="evidence" value="ECO:0007669"/>
    <property type="project" value="UniProtKB-UniRule"/>
</dbReference>
<dbReference type="OrthoDB" id="9809429at2"/>
<evidence type="ECO:0000313" key="11">
    <source>
        <dbReference type="EMBL" id="AEB07354.1"/>
    </source>
</evidence>
<comment type="similarity">
    <text evidence="2 9 10">Belongs to the triosephosphate isomerase family.</text>
</comment>
<evidence type="ECO:0000256" key="6">
    <source>
        <dbReference type="ARBA" id="ARBA00022490"/>
    </source>
</evidence>
<feature type="active site" description="Proton acceptor" evidence="9">
    <location>
        <position position="171"/>
    </location>
</feature>
<comment type="catalytic activity">
    <reaction evidence="9 10">
        <text>D-glyceraldehyde 3-phosphate = dihydroxyacetone phosphate</text>
        <dbReference type="Rhea" id="RHEA:18585"/>
        <dbReference type="ChEBI" id="CHEBI:57642"/>
        <dbReference type="ChEBI" id="CHEBI:59776"/>
        <dbReference type="EC" id="5.3.1.1"/>
    </reaction>
</comment>
<dbReference type="PROSITE" id="PS51440">
    <property type="entry name" value="TIM_2"/>
    <property type="match status" value="1"/>
</dbReference>
<dbReference type="GO" id="GO:0019563">
    <property type="term" value="P:glycerol catabolic process"/>
    <property type="evidence" value="ECO:0007669"/>
    <property type="project" value="TreeGrafter"/>
</dbReference>
<keyword evidence="7 9" id="KW-0324">Glycolysis</keyword>
<dbReference type="RefSeq" id="WP_013709097.1">
    <property type="nucleotide sequence ID" value="NC_015389.1"/>
</dbReference>
<dbReference type="InterPro" id="IPR000652">
    <property type="entry name" value="Triosephosphate_isomerase"/>
</dbReference>
<proteinExistence type="inferred from homology"/>
<dbReference type="InterPro" id="IPR020861">
    <property type="entry name" value="Triosephosphate_isomerase_AS"/>
</dbReference>
<evidence type="ECO:0000256" key="9">
    <source>
        <dbReference type="HAMAP-Rule" id="MF_00147"/>
    </source>
</evidence>
<dbReference type="GO" id="GO:0006094">
    <property type="term" value="P:gluconeogenesis"/>
    <property type="evidence" value="ECO:0007669"/>
    <property type="project" value="UniProtKB-UniRule"/>
</dbReference>